<dbReference type="GO" id="GO:0005886">
    <property type="term" value="C:plasma membrane"/>
    <property type="evidence" value="ECO:0000318"/>
    <property type="project" value="GO_Central"/>
</dbReference>
<evidence type="ECO:0000256" key="1">
    <source>
        <dbReference type="ARBA" id="ARBA00004141"/>
    </source>
</evidence>
<dbReference type="EMBL" id="LFYR01001200">
    <property type="protein sequence ID" value="KMZ63861.1"/>
    <property type="molecule type" value="Genomic_DNA"/>
</dbReference>
<proteinExistence type="inferred from homology"/>
<feature type="transmembrane region" description="Helical" evidence="6">
    <location>
        <begin position="247"/>
        <end position="267"/>
    </location>
</feature>
<evidence type="ECO:0000256" key="4">
    <source>
        <dbReference type="ARBA" id="ARBA00022989"/>
    </source>
</evidence>
<dbReference type="InterPro" id="IPR030184">
    <property type="entry name" value="WAT1-related"/>
</dbReference>
<feature type="transmembrane region" description="Helical" evidence="6">
    <location>
        <begin position="214"/>
        <end position="235"/>
    </location>
</feature>
<feature type="transmembrane region" description="Helical" evidence="6">
    <location>
        <begin position="182"/>
        <end position="202"/>
    </location>
</feature>
<accession>A0A0K9P493</accession>
<feature type="transmembrane region" description="Helical" evidence="6">
    <location>
        <begin position="306"/>
        <end position="325"/>
    </location>
</feature>
<comment type="similarity">
    <text evidence="2 6">Belongs to the drug/metabolite transporter (DMT) superfamily. Plant drug/metabolite exporter (P-DME) (TC 2.A.7.4) family.</text>
</comment>
<evidence type="ECO:0000256" key="6">
    <source>
        <dbReference type="RuleBase" id="RU363077"/>
    </source>
</evidence>
<feature type="transmembrane region" description="Helical" evidence="6">
    <location>
        <begin position="138"/>
        <end position="156"/>
    </location>
</feature>
<feature type="domain" description="EamA" evidence="7">
    <location>
        <begin position="14"/>
        <end position="154"/>
    </location>
</feature>
<keyword evidence="5 6" id="KW-0472">Membrane</keyword>
<evidence type="ECO:0000313" key="9">
    <source>
        <dbReference type="Proteomes" id="UP000036987"/>
    </source>
</evidence>
<feature type="transmembrane region" description="Helical" evidence="6">
    <location>
        <begin position="41"/>
        <end position="63"/>
    </location>
</feature>
<keyword evidence="4 6" id="KW-1133">Transmembrane helix</keyword>
<feature type="transmembrane region" description="Helical" evidence="6">
    <location>
        <begin position="12"/>
        <end position="35"/>
    </location>
</feature>
<dbReference type="OMA" id="HELGNTR"/>
<protein>
    <recommendedName>
        <fullName evidence="6">WAT1-related protein</fullName>
    </recommendedName>
</protein>
<feature type="domain" description="EamA" evidence="7">
    <location>
        <begin position="184"/>
        <end position="322"/>
    </location>
</feature>
<dbReference type="Pfam" id="PF00892">
    <property type="entry name" value="EamA"/>
    <property type="match status" value="2"/>
</dbReference>
<evidence type="ECO:0000256" key="3">
    <source>
        <dbReference type="ARBA" id="ARBA00022692"/>
    </source>
</evidence>
<sequence length="359" mass="39484">MGSFKDSILSGKAYILMIFLQFGFAGMYTISVFSLKRGMNHYVLVVYRNLSATIFITPFAYFFERKIRPKMTVKIFLKVLALALLEPVLDQNLYYVGAKLTSAGFSTALFNILPALTFVIAIILRMEKIKIKSLYTQAKIAGTVVTVAGALVMILYQGPNLPFPWDKPTDADSDANANNGDFVKGTLLLFCACLSWASFFVLQSNTLASYPAEMSLTTAICFMGTVESSIVTLVMEKGATEPWIIGWDLRLVTAVYSGIMCSGLAYYVQGIVMKERGPVFVTAFNPLCMIIVAVLGSLFLNEMISLGKLIGAIIIVIGLYSLIWGKSKDYALEKLNQSEDKSAGGTFELPVSDTQDHKH</sequence>
<keyword evidence="9" id="KW-1185">Reference proteome</keyword>
<reference evidence="9" key="1">
    <citation type="journal article" date="2016" name="Nature">
        <title>The genome of the seagrass Zostera marina reveals angiosperm adaptation to the sea.</title>
        <authorList>
            <person name="Olsen J.L."/>
            <person name="Rouze P."/>
            <person name="Verhelst B."/>
            <person name="Lin Y.-C."/>
            <person name="Bayer T."/>
            <person name="Collen J."/>
            <person name="Dattolo E."/>
            <person name="De Paoli E."/>
            <person name="Dittami S."/>
            <person name="Maumus F."/>
            <person name="Michel G."/>
            <person name="Kersting A."/>
            <person name="Lauritano C."/>
            <person name="Lohaus R."/>
            <person name="Toepel M."/>
            <person name="Tonon T."/>
            <person name="Vanneste K."/>
            <person name="Amirebrahimi M."/>
            <person name="Brakel J."/>
            <person name="Bostroem C."/>
            <person name="Chovatia M."/>
            <person name="Grimwood J."/>
            <person name="Jenkins J.W."/>
            <person name="Jueterbock A."/>
            <person name="Mraz A."/>
            <person name="Stam W.T."/>
            <person name="Tice H."/>
            <person name="Bornberg-Bauer E."/>
            <person name="Green P.J."/>
            <person name="Pearson G.A."/>
            <person name="Procaccini G."/>
            <person name="Duarte C.M."/>
            <person name="Schmutz J."/>
            <person name="Reusch T.B.H."/>
            <person name="Van de Peer Y."/>
        </authorList>
    </citation>
    <scope>NUCLEOTIDE SEQUENCE [LARGE SCALE GENOMIC DNA]</scope>
    <source>
        <strain evidence="9">cv. Finnish</strain>
    </source>
</reference>
<keyword evidence="3 6" id="KW-0812">Transmembrane</keyword>
<dbReference type="OrthoDB" id="1728340at2759"/>
<evidence type="ECO:0000256" key="2">
    <source>
        <dbReference type="ARBA" id="ARBA00007635"/>
    </source>
</evidence>
<gene>
    <name evidence="8" type="ORF">ZOSMA_393G00130</name>
</gene>
<feature type="transmembrane region" description="Helical" evidence="6">
    <location>
        <begin position="279"/>
        <end position="300"/>
    </location>
</feature>
<organism evidence="8 9">
    <name type="scientific">Zostera marina</name>
    <name type="common">Eelgrass</name>
    <dbReference type="NCBI Taxonomy" id="29655"/>
    <lineage>
        <taxon>Eukaryota</taxon>
        <taxon>Viridiplantae</taxon>
        <taxon>Streptophyta</taxon>
        <taxon>Embryophyta</taxon>
        <taxon>Tracheophyta</taxon>
        <taxon>Spermatophyta</taxon>
        <taxon>Magnoliopsida</taxon>
        <taxon>Liliopsida</taxon>
        <taxon>Zosteraceae</taxon>
        <taxon>Zostera</taxon>
    </lineage>
</organism>
<comment type="subcellular location">
    <subcellularLocation>
        <location evidence="1 6">Membrane</location>
        <topology evidence="1 6">Multi-pass membrane protein</topology>
    </subcellularLocation>
</comment>
<dbReference type="InterPro" id="IPR000620">
    <property type="entry name" value="EamA_dom"/>
</dbReference>
<evidence type="ECO:0000259" key="7">
    <source>
        <dbReference type="Pfam" id="PF00892"/>
    </source>
</evidence>
<dbReference type="PANTHER" id="PTHR31218">
    <property type="entry name" value="WAT1-RELATED PROTEIN"/>
    <property type="match status" value="1"/>
</dbReference>
<dbReference type="InterPro" id="IPR037185">
    <property type="entry name" value="EmrE-like"/>
</dbReference>
<dbReference type="GO" id="GO:0022857">
    <property type="term" value="F:transmembrane transporter activity"/>
    <property type="evidence" value="ECO:0007669"/>
    <property type="project" value="InterPro"/>
</dbReference>
<feature type="transmembrane region" description="Helical" evidence="6">
    <location>
        <begin position="108"/>
        <end position="126"/>
    </location>
</feature>
<dbReference type="AlphaFoldDB" id="A0A0K9P493"/>
<comment type="caution">
    <text evidence="8">The sequence shown here is derived from an EMBL/GenBank/DDBJ whole genome shotgun (WGS) entry which is preliminary data.</text>
</comment>
<name>A0A0K9P493_ZOSMR</name>
<dbReference type="Proteomes" id="UP000036987">
    <property type="component" value="Unassembled WGS sequence"/>
</dbReference>
<evidence type="ECO:0000313" key="8">
    <source>
        <dbReference type="EMBL" id="KMZ63861.1"/>
    </source>
</evidence>
<dbReference type="SUPFAM" id="SSF103481">
    <property type="entry name" value="Multidrug resistance efflux transporter EmrE"/>
    <property type="match status" value="2"/>
</dbReference>
<evidence type="ECO:0000256" key="5">
    <source>
        <dbReference type="ARBA" id="ARBA00023136"/>
    </source>
</evidence>